<evidence type="ECO:0000256" key="4">
    <source>
        <dbReference type="ARBA" id="ARBA00049426"/>
    </source>
</evidence>
<dbReference type="PANTHER" id="PTHR31268">
    <property type="match status" value="1"/>
</dbReference>
<dbReference type="InterPro" id="IPR008811">
    <property type="entry name" value="Glycosyl_hydrolases_36"/>
</dbReference>
<dbReference type="AlphaFoldDB" id="W3WU51"/>
<dbReference type="OrthoDB" id="4664297at2759"/>
<dbReference type="eggNOG" id="ENOG502QPVE">
    <property type="taxonomic scope" value="Eukaryota"/>
</dbReference>
<accession>W3WU51</accession>
<protein>
    <recommendedName>
        <fullName evidence="7">Alpha-galactosidase</fullName>
    </recommendedName>
</protein>
<name>W3WU51_PESFW</name>
<dbReference type="Proteomes" id="UP000030651">
    <property type="component" value="Unassembled WGS sequence"/>
</dbReference>
<dbReference type="InParanoid" id="W3WU51"/>
<dbReference type="KEGG" id="pfy:PFICI_11282"/>
<evidence type="ECO:0000313" key="5">
    <source>
        <dbReference type="EMBL" id="ETS77408.1"/>
    </source>
</evidence>
<comment type="similarity">
    <text evidence="2">Belongs to the glycosyl hydrolases 36 family.</text>
</comment>
<comment type="catalytic activity">
    <reaction evidence="4">
        <text>alpha-D-galactosyl-(1-&gt;3)-1D-myo-inositol + sucrose = raffinose + myo-inositol</text>
        <dbReference type="Rhea" id="RHEA:20161"/>
        <dbReference type="ChEBI" id="CHEBI:16634"/>
        <dbReference type="ChEBI" id="CHEBI:17268"/>
        <dbReference type="ChEBI" id="CHEBI:17505"/>
        <dbReference type="ChEBI" id="CHEBI:17992"/>
        <dbReference type="EC" id="2.4.1.82"/>
    </reaction>
</comment>
<dbReference type="RefSeq" id="XP_007838054.1">
    <property type="nucleotide sequence ID" value="XM_007839863.1"/>
</dbReference>
<dbReference type="InterPro" id="IPR013785">
    <property type="entry name" value="Aldolase_TIM"/>
</dbReference>
<evidence type="ECO:0008006" key="7">
    <source>
        <dbReference type="Google" id="ProtNLM"/>
    </source>
</evidence>
<evidence type="ECO:0000256" key="2">
    <source>
        <dbReference type="ARBA" id="ARBA00007240"/>
    </source>
</evidence>
<keyword evidence="6" id="KW-1185">Reference proteome</keyword>
<dbReference type="HOGENOM" id="CLU_006630_0_0_1"/>
<dbReference type="SUPFAM" id="SSF51445">
    <property type="entry name" value="(Trans)glycosidases"/>
    <property type="match status" value="1"/>
</dbReference>
<dbReference type="Gene3D" id="3.20.20.70">
    <property type="entry name" value="Aldolase class I"/>
    <property type="match status" value="1"/>
</dbReference>
<reference evidence="6" key="1">
    <citation type="journal article" date="2015" name="BMC Genomics">
        <title>Genomic and transcriptomic analysis of the endophytic fungus Pestalotiopsis fici reveals its lifestyle and high potential for synthesis of natural products.</title>
        <authorList>
            <person name="Wang X."/>
            <person name="Zhang X."/>
            <person name="Liu L."/>
            <person name="Xiang M."/>
            <person name="Wang W."/>
            <person name="Sun X."/>
            <person name="Che Y."/>
            <person name="Guo L."/>
            <person name="Liu G."/>
            <person name="Guo L."/>
            <person name="Wang C."/>
            <person name="Yin W.B."/>
            <person name="Stadler M."/>
            <person name="Zhang X."/>
            <person name="Liu X."/>
        </authorList>
    </citation>
    <scope>NUCLEOTIDE SEQUENCE [LARGE SCALE GENOMIC DNA]</scope>
    <source>
        <strain evidence="6">W106-1 / CGMCC3.15140</strain>
    </source>
</reference>
<comment type="catalytic activity">
    <reaction evidence="1">
        <text>Hydrolysis of terminal, non-reducing alpha-D-galactose residues in alpha-D-galactosides, including galactose oligosaccharides, galactomannans and galactolipids.</text>
        <dbReference type="EC" id="3.2.1.22"/>
    </reaction>
</comment>
<dbReference type="InterPro" id="IPR017853">
    <property type="entry name" value="GH"/>
</dbReference>
<evidence type="ECO:0000256" key="1">
    <source>
        <dbReference type="ARBA" id="ARBA00001255"/>
    </source>
</evidence>
<dbReference type="GO" id="GO:0004557">
    <property type="term" value="F:alpha-galactosidase activity"/>
    <property type="evidence" value="ECO:0007669"/>
    <property type="project" value="UniProtKB-EC"/>
</dbReference>
<dbReference type="PANTHER" id="PTHR31268:SF32">
    <property type="entry name" value="GALACTINOL--SUCROSE GALACTOSYLTRANSFERASE 2-RELATED"/>
    <property type="match status" value="1"/>
</dbReference>
<organism evidence="5 6">
    <name type="scientific">Pestalotiopsis fici (strain W106-1 / CGMCC3.15140)</name>
    <dbReference type="NCBI Taxonomy" id="1229662"/>
    <lineage>
        <taxon>Eukaryota</taxon>
        <taxon>Fungi</taxon>
        <taxon>Dikarya</taxon>
        <taxon>Ascomycota</taxon>
        <taxon>Pezizomycotina</taxon>
        <taxon>Sordariomycetes</taxon>
        <taxon>Xylariomycetidae</taxon>
        <taxon>Amphisphaeriales</taxon>
        <taxon>Sporocadaceae</taxon>
        <taxon>Pestalotiopsis</taxon>
    </lineage>
</organism>
<sequence length="868" mass="95553">MAEPVTCGNGKRQPVVATYPPLGVVTKLTATKINFSCVLKDVLGSQDATWEVKLFYTSIDSHEWDEHNLTPSEARLFQPYNSNNARELSRVFEADIEISDVVRFRLSFRRNLGEPWIKVGAHPESEGILIPTPKANTKTSLDIHHYMQELNPELRSKLLDDGSDTGVVSWMVEAPVEAASGESPYMTQVMFGKPFDGKFLRWSAISRNTTSWMAPRQGRNYFKLDVAAITCSFMNHRGEHLVVLGLSGLEDVMAIFGDNNEGALMIKIRNERHAPGYGRVIVAAGPEFEATLHSVLGQARTIFRSTDRPLGDDPRSQKDFGQDWADNWINGLIYSPSNHLRHKHTEQEITESLNALSAKGITVSCLVLDDAWQNVDPERPSRFHAGLVDFEASNDTFKSGLRHAIAEIKGRHKSVRSVVVEHPIFGSWGGISSSHDSEGSVQKTYETIDVQRSEAIQSDQKTLLTLSLVAPENAQRFFDDYYEFLSSCDISAVRVDGVYMLETLASAKDRCSLAEVYLDAQSSAALAVFPGGTMSTMSLSPSALLNNLKTSHRPIVKNIGIFPDHRKYVFNNAHNALLSKCIGNIPDWGTIGSTKDHGAFHAAARAISGGPIQISSFDGTDDSDLGIFRQLTAITARGKTVALRPNGIGRATNPYIGFGDNALLKISNTHNVGKMPVSILGIFNVSDGPVSELLQLQDFANIDPNMSYVVRSACGRTSEPVKVDSLLLLSIDVDVSEYAFLSAYPLTALARNDNNEIIYMTVLGLQKKMINVAAIMSSTFGVEDNALSAKTVVKGFGFLDFYISDLPQRSINENTCKIQVQGKSFVPSTDIVCINDRVMTLDLESIWAAQKLEGSTDEIYVDVSLYSW</sequence>
<proteinExistence type="inferred from homology"/>
<gene>
    <name evidence="5" type="ORF">PFICI_11282</name>
</gene>
<dbReference type="GO" id="GO:0047274">
    <property type="term" value="F:galactinol-sucrose galactosyltransferase activity"/>
    <property type="evidence" value="ECO:0007669"/>
    <property type="project" value="UniProtKB-EC"/>
</dbReference>
<dbReference type="GeneID" id="19276295"/>
<dbReference type="EMBL" id="KI912116">
    <property type="protein sequence ID" value="ETS77408.1"/>
    <property type="molecule type" value="Genomic_DNA"/>
</dbReference>
<evidence type="ECO:0000256" key="3">
    <source>
        <dbReference type="ARBA" id="ARBA00023277"/>
    </source>
</evidence>
<dbReference type="OMA" id="RNTTSWM"/>
<keyword evidence="3" id="KW-0119">Carbohydrate metabolism</keyword>
<evidence type="ECO:0000313" key="6">
    <source>
        <dbReference type="Proteomes" id="UP000030651"/>
    </source>
</evidence>
<dbReference type="Pfam" id="PF05691">
    <property type="entry name" value="Raffinose_syn"/>
    <property type="match status" value="1"/>
</dbReference>